<feature type="transmembrane region" description="Helical" evidence="6">
    <location>
        <begin position="141"/>
        <end position="168"/>
    </location>
</feature>
<dbReference type="KEGG" id="ptes:JQU52_12080"/>
<evidence type="ECO:0000256" key="5">
    <source>
        <dbReference type="ARBA" id="ARBA00023136"/>
    </source>
</evidence>
<keyword evidence="9" id="KW-1185">Reference proteome</keyword>
<evidence type="ECO:0000256" key="2">
    <source>
        <dbReference type="ARBA" id="ARBA00022475"/>
    </source>
</evidence>
<dbReference type="Pfam" id="PF06271">
    <property type="entry name" value="RDD"/>
    <property type="match status" value="1"/>
</dbReference>
<evidence type="ECO:0000256" key="1">
    <source>
        <dbReference type="ARBA" id="ARBA00004651"/>
    </source>
</evidence>
<evidence type="ECO:0000256" key="4">
    <source>
        <dbReference type="ARBA" id="ARBA00022989"/>
    </source>
</evidence>
<feature type="transmembrane region" description="Helical" evidence="6">
    <location>
        <begin position="43"/>
        <end position="62"/>
    </location>
</feature>
<evidence type="ECO:0000256" key="6">
    <source>
        <dbReference type="SAM" id="Phobius"/>
    </source>
</evidence>
<accession>A0A892ZDL7</accession>
<keyword evidence="4 6" id="KW-1133">Transmembrane helix</keyword>
<keyword evidence="5 6" id="KW-0472">Membrane</keyword>
<evidence type="ECO:0000259" key="7">
    <source>
        <dbReference type="Pfam" id="PF06271"/>
    </source>
</evidence>
<feature type="transmembrane region" description="Helical" evidence="6">
    <location>
        <begin position="82"/>
        <end position="107"/>
    </location>
</feature>
<dbReference type="Proteomes" id="UP000653156">
    <property type="component" value="Chromosome"/>
</dbReference>
<keyword evidence="3 6" id="KW-0812">Transmembrane</keyword>
<name>A0A892ZDL7_9NEIS</name>
<reference evidence="8" key="1">
    <citation type="submission" date="2021-02" db="EMBL/GenBank/DDBJ databases">
        <title>Neisseriaceae sp. 26B isolated from the cloaca of a Common Toad-headed Turtle (Mesoclemmys nasuta).</title>
        <authorList>
            <person name="Spergser J."/>
            <person name="Busse H.-J."/>
        </authorList>
    </citation>
    <scope>NUCLEOTIDE SEQUENCE</scope>
    <source>
        <strain evidence="8">26B</strain>
    </source>
</reference>
<dbReference type="EMBL" id="CP069798">
    <property type="protein sequence ID" value="QRQ81435.1"/>
    <property type="molecule type" value="Genomic_DNA"/>
</dbReference>
<dbReference type="InterPro" id="IPR010432">
    <property type="entry name" value="RDD"/>
</dbReference>
<protein>
    <submittedName>
        <fullName evidence="8">RDD family protein</fullName>
    </submittedName>
</protein>
<evidence type="ECO:0000256" key="3">
    <source>
        <dbReference type="ARBA" id="ARBA00022692"/>
    </source>
</evidence>
<dbReference type="GO" id="GO:0005886">
    <property type="term" value="C:plasma membrane"/>
    <property type="evidence" value="ECO:0007669"/>
    <property type="project" value="UniProtKB-SubCell"/>
</dbReference>
<feature type="domain" description="RDD" evidence="7">
    <location>
        <begin position="33"/>
        <end position="208"/>
    </location>
</feature>
<dbReference type="AlphaFoldDB" id="A0A892ZDL7"/>
<dbReference type="PANTHER" id="PTHR36115">
    <property type="entry name" value="PROLINE-RICH ANTIGEN HOMOLOG-RELATED"/>
    <property type="match status" value="1"/>
</dbReference>
<sequence>MNTSPHDFREAYQANAIETTLPPGNDNEMEVELASPWARMGAYLINSLLSVVVVLPFIIAAWPQLMAELSGQSINADNINPGGIFISLAISMLLGLILLVWQIVWMVQRGQSIGKRLLGIKVIGLNGENPGFVGTVLLREVVYYLIVLVITFILGAILGAVMAVGGALDAIEQYSYVFDLLGYIPTIICTIMLFRSQALRRTLQDYLAKTLVVKA</sequence>
<proteinExistence type="predicted"/>
<dbReference type="InterPro" id="IPR051791">
    <property type="entry name" value="Pra-immunoreactive"/>
</dbReference>
<evidence type="ECO:0000313" key="9">
    <source>
        <dbReference type="Proteomes" id="UP000653156"/>
    </source>
</evidence>
<keyword evidence="2" id="KW-1003">Cell membrane</keyword>
<feature type="transmembrane region" description="Helical" evidence="6">
    <location>
        <begin position="174"/>
        <end position="194"/>
    </location>
</feature>
<comment type="subcellular location">
    <subcellularLocation>
        <location evidence="1">Cell membrane</location>
        <topology evidence="1">Multi-pass membrane protein</topology>
    </subcellularLocation>
</comment>
<dbReference type="PANTHER" id="PTHR36115:SF4">
    <property type="entry name" value="MEMBRANE PROTEIN"/>
    <property type="match status" value="1"/>
</dbReference>
<dbReference type="RefSeq" id="WP_230338730.1">
    <property type="nucleotide sequence ID" value="NZ_CP069798.1"/>
</dbReference>
<gene>
    <name evidence="8" type="ORF">JQU52_12080</name>
</gene>
<organism evidence="8 9">
    <name type="scientific">Paralysiella testudinis</name>
    <dbReference type="NCBI Taxonomy" id="2809020"/>
    <lineage>
        <taxon>Bacteria</taxon>
        <taxon>Pseudomonadati</taxon>
        <taxon>Pseudomonadota</taxon>
        <taxon>Betaproteobacteria</taxon>
        <taxon>Neisseriales</taxon>
        <taxon>Neisseriaceae</taxon>
        <taxon>Paralysiella</taxon>
    </lineage>
</organism>
<evidence type="ECO:0000313" key="8">
    <source>
        <dbReference type="EMBL" id="QRQ81435.1"/>
    </source>
</evidence>